<dbReference type="PANTHER" id="PTHR11439:SF463">
    <property type="entry name" value="REVERSE TRANSCRIPTASE TY1_COPIA-TYPE DOMAIN-CONTAINING PROTEIN"/>
    <property type="match status" value="1"/>
</dbReference>
<evidence type="ECO:0000313" key="1">
    <source>
        <dbReference type="EMBL" id="KAI0493267.1"/>
    </source>
</evidence>
<protein>
    <recommendedName>
        <fullName evidence="3">Retrovirus-related Pol polyprotein from transposon TNT 1-94</fullName>
    </recommendedName>
</protein>
<dbReference type="EMBL" id="JAGYWB010000018">
    <property type="protein sequence ID" value="KAI0493267.1"/>
    <property type="molecule type" value="Genomic_DNA"/>
</dbReference>
<dbReference type="AlphaFoldDB" id="A0A8T3AA19"/>
<keyword evidence="2" id="KW-1185">Reference proteome</keyword>
<sequence>MSGYCTFLGPNLISWSVKKQTTVARSSTEAEYRSLSSAISEVLWIRRLAAELLILQSQATILHCDNTSAIALANNPVLHARTKHIEIDHHFIRYQARRY</sequence>
<reference evidence="1" key="1">
    <citation type="journal article" date="2022" name="Front. Genet.">
        <title>Chromosome-Scale Assembly of the Dendrobium nobile Genome Provides Insights Into the Molecular Mechanism of the Biosynthesis of the Medicinal Active Ingredient of Dendrobium.</title>
        <authorList>
            <person name="Xu Q."/>
            <person name="Niu S.-C."/>
            <person name="Li K.-L."/>
            <person name="Zheng P.-J."/>
            <person name="Zhang X.-J."/>
            <person name="Jia Y."/>
            <person name="Liu Y."/>
            <person name="Niu Y.-X."/>
            <person name="Yu L.-H."/>
            <person name="Chen D.-F."/>
            <person name="Zhang G.-Q."/>
        </authorList>
    </citation>
    <scope>NUCLEOTIDE SEQUENCE</scope>
    <source>
        <tissue evidence="1">Leaf</tissue>
    </source>
</reference>
<evidence type="ECO:0008006" key="3">
    <source>
        <dbReference type="Google" id="ProtNLM"/>
    </source>
</evidence>
<accession>A0A8T3AA19</accession>
<evidence type="ECO:0000313" key="2">
    <source>
        <dbReference type="Proteomes" id="UP000829196"/>
    </source>
</evidence>
<comment type="caution">
    <text evidence="1">The sequence shown here is derived from an EMBL/GenBank/DDBJ whole genome shotgun (WGS) entry which is preliminary data.</text>
</comment>
<gene>
    <name evidence="1" type="ORF">KFK09_027543</name>
</gene>
<name>A0A8T3AA19_DENNO</name>
<dbReference type="Proteomes" id="UP000829196">
    <property type="component" value="Unassembled WGS sequence"/>
</dbReference>
<dbReference type="PANTHER" id="PTHR11439">
    <property type="entry name" value="GAG-POL-RELATED RETROTRANSPOSON"/>
    <property type="match status" value="1"/>
</dbReference>
<dbReference type="CDD" id="cd09272">
    <property type="entry name" value="RNase_HI_RT_Ty1"/>
    <property type="match status" value="1"/>
</dbReference>
<dbReference type="OrthoDB" id="776514at2759"/>
<organism evidence="1 2">
    <name type="scientific">Dendrobium nobile</name>
    <name type="common">Orchid</name>
    <dbReference type="NCBI Taxonomy" id="94219"/>
    <lineage>
        <taxon>Eukaryota</taxon>
        <taxon>Viridiplantae</taxon>
        <taxon>Streptophyta</taxon>
        <taxon>Embryophyta</taxon>
        <taxon>Tracheophyta</taxon>
        <taxon>Spermatophyta</taxon>
        <taxon>Magnoliopsida</taxon>
        <taxon>Liliopsida</taxon>
        <taxon>Asparagales</taxon>
        <taxon>Orchidaceae</taxon>
        <taxon>Epidendroideae</taxon>
        <taxon>Malaxideae</taxon>
        <taxon>Dendrobiinae</taxon>
        <taxon>Dendrobium</taxon>
    </lineage>
</organism>
<proteinExistence type="predicted"/>